<dbReference type="EC" id="2.1.1.-" evidence="4"/>
<protein>
    <recommendedName>
        <fullName evidence="4">Methyltransferase</fullName>
        <ecNumber evidence="4">2.1.1.-</ecNumber>
    </recommendedName>
</protein>
<dbReference type="InterPro" id="IPR002052">
    <property type="entry name" value="DNA_methylase_N6_adenine_CS"/>
</dbReference>
<dbReference type="PANTHER" id="PTHR13370:SF3">
    <property type="entry name" value="TRNA (GUANINE(10)-N2)-METHYLTRANSFERASE HOMOLOG"/>
    <property type="match status" value="1"/>
</dbReference>
<dbReference type="EMBL" id="CP119075">
    <property type="protein sequence ID" value="WED66339.1"/>
    <property type="molecule type" value="Genomic_DNA"/>
</dbReference>
<evidence type="ECO:0000313" key="7">
    <source>
        <dbReference type="Proteomes" id="UP001218638"/>
    </source>
</evidence>
<evidence type="ECO:0000256" key="2">
    <source>
        <dbReference type="ARBA" id="ARBA00022603"/>
    </source>
</evidence>
<keyword evidence="3" id="KW-0808">Transferase</keyword>
<dbReference type="SUPFAM" id="SSF53335">
    <property type="entry name" value="S-adenosyl-L-methionine-dependent methyltransferases"/>
    <property type="match status" value="1"/>
</dbReference>
<dbReference type="AlphaFoldDB" id="A0AAF0CQQ9"/>
<evidence type="ECO:0000256" key="4">
    <source>
        <dbReference type="RuleBase" id="RU362026"/>
    </source>
</evidence>
<dbReference type="PROSITE" id="PS00092">
    <property type="entry name" value="N6_MTASE"/>
    <property type="match status" value="1"/>
</dbReference>
<dbReference type="InterPro" id="IPR002941">
    <property type="entry name" value="DNA_methylase_N4/N6"/>
</dbReference>
<dbReference type="GO" id="GO:0003677">
    <property type="term" value="F:DNA binding"/>
    <property type="evidence" value="ECO:0007669"/>
    <property type="project" value="InterPro"/>
</dbReference>
<comment type="similarity">
    <text evidence="1 4">Belongs to the N(4)/N(6)-methyltransferase family.</text>
</comment>
<dbReference type="InterPro" id="IPR029063">
    <property type="entry name" value="SAM-dependent_MTases_sf"/>
</dbReference>
<reference evidence="6" key="1">
    <citation type="submission" date="2023-03" db="EMBL/GenBank/DDBJ databases">
        <title>Lomoglobus Profundus gen. nov., sp. nov., a novel member of the phylum Verrucomicrobia, isolated from deep-marine sediment of South China Sea.</title>
        <authorList>
            <person name="Ahmad T."/>
            <person name="Ishaq S.E."/>
            <person name="Wang F."/>
        </authorList>
    </citation>
    <scope>NUCLEOTIDE SEQUENCE</scope>
    <source>
        <strain evidence="6">LMO-M01</strain>
    </source>
</reference>
<gene>
    <name evidence="6" type="ORF">PXH66_05700</name>
</gene>
<proteinExistence type="inferred from homology"/>
<dbReference type="Pfam" id="PF01555">
    <property type="entry name" value="N6_N4_Mtase"/>
    <property type="match status" value="1"/>
</dbReference>
<sequence>MLKPNSIIQADVIDGLRSLPDGTFQLIIADPPYGNVLVDHAWDTDLDADSYLAWTAAWFRAALVKLRPNGLIYVFGQLGQREHRWIEVTALLCRSGAFHDQLIWDRVVGYNDRRDSYTPAYEICLVLKKSADAQPYFNKDAVRIPYDKCTIDRYLKDKRYKDMDARRAHLETGKFATNLLRVPSLKGSSREKVGHPSQKPERLIEMLISSSSKKDDWVLDPFFGSGTTGVVGQRLGRKWVGIERDSDYCEMARARLRRLNSEY</sequence>
<evidence type="ECO:0000259" key="5">
    <source>
        <dbReference type="Pfam" id="PF01555"/>
    </source>
</evidence>
<dbReference type="REBASE" id="696410">
    <property type="entry name" value="M.ObaM01ORF5700P"/>
</dbReference>
<accession>A0AAF0CQQ9</accession>
<dbReference type="Proteomes" id="UP001218638">
    <property type="component" value="Chromosome"/>
</dbReference>
<evidence type="ECO:0000313" key="6">
    <source>
        <dbReference type="EMBL" id="WED66339.1"/>
    </source>
</evidence>
<dbReference type="Gene3D" id="3.40.50.150">
    <property type="entry name" value="Vaccinia Virus protein VP39"/>
    <property type="match status" value="1"/>
</dbReference>
<dbReference type="GO" id="GO:0032259">
    <property type="term" value="P:methylation"/>
    <property type="evidence" value="ECO:0007669"/>
    <property type="project" value="UniProtKB-KW"/>
</dbReference>
<dbReference type="PANTHER" id="PTHR13370">
    <property type="entry name" value="RNA METHYLASE-RELATED"/>
    <property type="match status" value="1"/>
</dbReference>
<keyword evidence="2" id="KW-0489">Methyltransferase</keyword>
<dbReference type="RefSeq" id="WP_330927860.1">
    <property type="nucleotide sequence ID" value="NZ_CP119075.1"/>
</dbReference>
<evidence type="ECO:0000256" key="1">
    <source>
        <dbReference type="ARBA" id="ARBA00006594"/>
    </source>
</evidence>
<keyword evidence="7" id="KW-1185">Reference proteome</keyword>
<name>A0AAF0CQQ9_9BACT</name>
<feature type="domain" description="DNA methylase N-4/N-6" evidence="5">
    <location>
        <begin position="25"/>
        <end position="252"/>
    </location>
</feature>
<dbReference type="InterPro" id="IPR001091">
    <property type="entry name" value="RM_Methyltransferase"/>
</dbReference>
<dbReference type="KEGG" id="slom:PXH66_05700"/>
<organism evidence="6 7">
    <name type="scientific">Synoicihabitans lomoniglobus</name>
    <dbReference type="NCBI Taxonomy" id="2909285"/>
    <lineage>
        <taxon>Bacteria</taxon>
        <taxon>Pseudomonadati</taxon>
        <taxon>Verrucomicrobiota</taxon>
        <taxon>Opitutia</taxon>
        <taxon>Opitutales</taxon>
        <taxon>Opitutaceae</taxon>
        <taxon>Synoicihabitans</taxon>
    </lineage>
</organism>
<dbReference type="GO" id="GO:0005737">
    <property type="term" value="C:cytoplasm"/>
    <property type="evidence" value="ECO:0007669"/>
    <property type="project" value="TreeGrafter"/>
</dbReference>
<dbReference type="GO" id="GO:0008170">
    <property type="term" value="F:N-methyltransferase activity"/>
    <property type="evidence" value="ECO:0007669"/>
    <property type="project" value="InterPro"/>
</dbReference>
<evidence type="ECO:0000256" key="3">
    <source>
        <dbReference type="ARBA" id="ARBA00022679"/>
    </source>
</evidence>
<dbReference type="PRINTS" id="PR00508">
    <property type="entry name" value="S21N4MTFRASE"/>
</dbReference>